<evidence type="ECO:0000313" key="1">
    <source>
        <dbReference type="EMBL" id="MDX8047133.1"/>
    </source>
</evidence>
<reference evidence="1" key="1">
    <citation type="submission" date="2023-11" db="EMBL/GenBank/DDBJ databases">
        <title>Gracilibacillus pellucida a moderately halophilic bacterium isolated from saline soil in Xinjiang province.</title>
        <authorList>
            <person name="Zhang Z."/>
            <person name="Tan F."/>
            <person name="Wang Y."/>
            <person name="Xia M."/>
        </authorList>
    </citation>
    <scope>NUCLEOTIDE SEQUENCE</scope>
    <source>
        <strain evidence="1">S3-1-1</strain>
    </source>
</reference>
<dbReference type="Proteomes" id="UP001277972">
    <property type="component" value="Unassembled WGS sequence"/>
</dbReference>
<keyword evidence="2" id="KW-1185">Reference proteome</keyword>
<proteinExistence type="predicted"/>
<name>A0ACC6M8D8_9BACI</name>
<protein>
    <submittedName>
        <fullName evidence="1">Helix-turn-helix domain-containing protein</fullName>
    </submittedName>
</protein>
<dbReference type="EMBL" id="JAWZSR010000009">
    <property type="protein sequence ID" value="MDX8047133.1"/>
    <property type="molecule type" value="Genomic_DNA"/>
</dbReference>
<gene>
    <name evidence="1" type="ORF">SH601_14165</name>
</gene>
<sequence>MNEKEKSDFLYTFGQLVKNQRILKGLTQDEVAEILEVSTNAIYLLEKGELDTKSTRFVPLIHILDIPYSSVQEPFLLFAAEPFEERLIEVMKRKENKRR</sequence>
<organism evidence="1 2">
    <name type="scientific">Gracilibacillus pellucidus</name>
    <dbReference type="NCBI Taxonomy" id="3095368"/>
    <lineage>
        <taxon>Bacteria</taxon>
        <taxon>Bacillati</taxon>
        <taxon>Bacillota</taxon>
        <taxon>Bacilli</taxon>
        <taxon>Bacillales</taxon>
        <taxon>Bacillaceae</taxon>
        <taxon>Gracilibacillus</taxon>
    </lineage>
</organism>
<comment type="caution">
    <text evidence="1">The sequence shown here is derived from an EMBL/GenBank/DDBJ whole genome shotgun (WGS) entry which is preliminary data.</text>
</comment>
<accession>A0ACC6M8D8</accession>
<evidence type="ECO:0000313" key="2">
    <source>
        <dbReference type="Proteomes" id="UP001277972"/>
    </source>
</evidence>